<dbReference type="PRINTS" id="PR00359">
    <property type="entry name" value="BP450"/>
</dbReference>
<organism evidence="8 9">
    <name type="scientific">Kroppenstedtia pulmonis</name>
    <dbReference type="NCBI Taxonomy" id="1380685"/>
    <lineage>
        <taxon>Bacteria</taxon>
        <taxon>Bacillati</taxon>
        <taxon>Bacillota</taxon>
        <taxon>Bacilli</taxon>
        <taxon>Bacillales</taxon>
        <taxon>Thermoactinomycetaceae</taxon>
        <taxon>Kroppenstedtia</taxon>
    </lineage>
</organism>
<proteinExistence type="inferred from homology"/>
<dbReference type="KEGG" id="kpul:GXN76_02890"/>
<dbReference type="RefSeq" id="WP_173220333.1">
    <property type="nucleotide sequence ID" value="NZ_CP048104.1"/>
</dbReference>
<evidence type="ECO:0000256" key="2">
    <source>
        <dbReference type="ARBA" id="ARBA00022617"/>
    </source>
</evidence>
<keyword evidence="2 7" id="KW-0349">Heme</keyword>
<dbReference type="SUPFAM" id="SSF48264">
    <property type="entry name" value="Cytochrome P450"/>
    <property type="match status" value="1"/>
</dbReference>
<comment type="similarity">
    <text evidence="1 7">Belongs to the cytochrome P450 family.</text>
</comment>
<dbReference type="PROSITE" id="PS00086">
    <property type="entry name" value="CYTOCHROME_P450"/>
    <property type="match status" value="1"/>
</dbReference>
<dbReference type="InterPro" id="IPR002397">
    <property type="entry name" value="Cyt_P450_B"/>
</dbReference>
<dbReference type="InterPro" id="IPR001128">
    <property type="entry name" value="Cyt_P450"/>
</dbReference>
<dbReference type="PANTHER" id="PTHR46696:SF1">
    <property type="entry name" value="CYTOCHROME P450 YJIB-RELATED"/>
    <property type="match status" value="1"/>
</dbReference>
<dbReference type="PANTHER" id="PTHR46696">
    <property type="entry name" value="P450, PUTATIVE (EUROFUNG)-RELATED"/>
    <property type="match status" value="1"/>
</dbReference>
<dbReference type="InterPro" id="IPR036396">
    <property type="entry name" value="Cyt_P450_sf"/>
</dbReference>
<dbReference type="Gene3D" id="1.10.630.10">
    <property type="entry name" value="Cytochrome P450"/>
    <property type="match status" value="1"/>
</dbReference>
<dbReference type="InterPro" id="IPR017972">
    <property type="entry name" value="Cyt_P450_CS"/>
</dbReference>
<dbReference type="GO" id="GO:0004497">
    <property type="term" value="F:monooxygenase activity"/>
    <property type="evidence" value="ECO:0007669"/>
    <property type="project" value="UniProtKB-KW"/>
</dbReference>
<evidence type="ECO:0000256" key="5">
    <source>
        <dbReference type="ARBA" id="ARBA00023004"/>
    </source>
</evidence>
<dbReference type="Proteomes" id="UP000503088">
    <property type="component" value="Chromosome"/>
</dbReference>
<protein>
    <submittedName>
        <fullName evidence="8">Cytochrome P450</fullName>
    </submittedName>
</protein>
<evidence type="ECO:0000313" key="9">
    <source>
        <dbReference type="Proteomes" id="UP000503088"/>
    </source>
</evidence>
<keyword evidence="9" id="KW-1185">Reference proteome</keyword>
<dbReference type="PRINTS" id="PR00385">
    <property type="entry name" value="P450"/>
</dbReference>
<evidence type="ECO:0000256" key="4">
    <source>
        <dbReference type="ARBA" id="ARBA00023002"/>
    </source>
</evidence>
<sequence>MTETQTKIPGNVVTMKELDSREQKLNPFPVYRQLRENTPVRFDPDRQCWDFFRYEDVRHILRDPESFSSKRTFSANQQGSIISESLITTDPPKHRELRSLISKAFTPKRVEQLGPSIQQIVDDLLEQVLDQGRMEVVSDLASPLPVIVIARLLGVPREDQLLFKKWSDTIVKGEEGESREAVRSILLEKQQAETELVTYFRKIIAERSRHPQNDLISALLAAEVEGEKLSESTLLAFCVLLLIAGNETTTNLITNGIRLLTEKPDLQRHLREKATLIPGFIEETLRYYPPVQSLTRTATTSLNIRGNKVGKGEMVIIYLASANRDSEQFLEPDMFQMERKPNPHLSFGLGNHFCLGAPLARLESKIVFESLFKHIKGMKAMAHDQMQPLPSPVVFGLQSYPITLET</sequence>
<evidence type="ECO:0000313" key="8">
    <source>
        <dbReference type="EMBL" id="QKG83519.1"/>
    </source>
</evidence>
<keyword evidence="5 7" id="KW-0408">Iron</keyword>
<keyword evidence="4 7" id="KW-0560">Oxidoreductase</keyword>
<dbReference type="Pfam" id="PF00067">
    <property type="entry name" value="p450"/>
    <property type="match status" value="1"/>
</dbReference>
<dbReference type="AlphaFoldDB" id="A0A7D3XHX3"/>
<name>A0A7D3XHX3_9BACL</name>
<dbReference type="FunFam" id="1.10.630.10:FF:000018">
    <property type="entry name" value="Cytochrome P450 monooxygenase"/>
    <property type="match status" value="1"/>
</dbReference>
<accession>A0A7D3XHX3</accession>
<dbReference type="EMBL" id="CP048104">
    <property type="protein sequence ID" value="QKG83519.1"/>
    <property type="molecule type" value="Genomic_DNA"/>
</dbReference>
<reference evidence="8 9" key="1">
    <citation type="submission" date="2020-01" db="EMBL/GenBank/DDBJ databases">
        <authorList>
            <person name="Gulvik C.A."/>
            <person name="Batra D.G."/>
        </authorList>
    </citation>
    <scope>NUCLEOTIDE SEQUENCE [LARGE SCALE GENOMIC DNA]</scope>
    <source>
        <strain evidence="8 9">W9323</strain>
    </source>
</reference>
<evidence type="ECO:0000256" key="3">
    <source>
        <dbReference type="ARBA" id="ARBA00022723"/>
    </source>
</evidence>
<gene>
    <name evidence="8" type="ORF">GXN76_02890</name>
</gene>
<dbReference type="CDD" id="cd11032">
    <property type="entry name" value="P450_EryK-like"/>
    <property type="match status" value="1"/>
</dbReference>
<evidence type="ECO:0000256" key="1">
    <source>
        <dbReference type="ARBA" id="ARBA00010617"/>
    </source>
</evidence>
<dbReference type="GO" id="GO:0016705">
    <property type="term" value="F:oxidoreductase activity, acting on paired donors, with incorporation or reduction of molecular oxygen"/>
    <property type="evidence" value="ECO:0007669"/>
    <property type="project" value="InterPro"/>
</dbReference>
<keyword evidence="3 7" id="KW-0479">Metal-binding</keyword>
<keyword evidence="6 7" id="KW-0503">Monooxygenase</keyword>
<dbReference type="GO" id="GO:0020037">
    <property type="term" value="F:heme binding"/>
    <property type="evidence" value="ECO:0007669"/>
    <property type="project" value="InterPro"/>
</dbReference>
<dbReference type="GO" id="GO:0005506">
    <property type="term" value="F:iron ion binding"/>
    <property type="evidence" value="ECO:0007669"/>
    <property type="project" value="InterPro"/>
</dbReference>
<evidence type="ECO:0000256" key="6">
    <source>
        <dbReference type="ARBA" id="ARBA00023033"/>
    </source>
</evidence>
<evidence type="ECO:0000256" key="7">
    <source>
        <dbReference type="RuleBase" id="RU000461"/>
    </source>
</evidence>